<sequence length="180" mass="19247">MVFVPGLSQHAARTPPASPHTPRRRLAHLRLLALSSFSSFSSSYSSAHGSLLRPPPDPPHPRVDLKTPAASHTKMLLHCVNTANGHRPSLTSGSLLPRAGNEGHRQAAAGDLKEQSSCHSPAAWRPPARRRSPAATDVGPQADCLVPTPRPHTLTLPHQTHTSSQYSGSSPNVRLTSMTK</sequence>
<proteinExistence type="predicted"/>
<evidence type="ECO:0000256" key="1">
    <source>
        <dbReference type="SAM" id="MobiDB-lite"/>
    </source>
</evidence>
<feature type="region of interest" description="Disordered" evidence="1">
    <location>
        <begin position="83"/>
        <end position="180"/>
    </location>
</feature>
<reference evidence="2 3" key="1">
    <citation type="submission" date="2019-05" db="EMBL/GenBank/DDBJ databases">
        <title>Another draft genome of Portunus trituberculatus and its Hox gene families provides insights of decapod evolution.</title>
        <authorList>
            <person name="Jeong J.-H."/>
            <person name="Song I."/>
            <person name="Kim S."/>
            <person name="Choi T."/>
            <person name="Kim D."/>
            <person name="Ryu S."/>
            <person name="Kim W."/>
        </authorList>
    </citation>
    <scope>NUCLEOTIDE SEQUENCE [LARGE SCALE GENOMIC DNA]</scope>
    <source>
        <tissue evidence="2">Muscle</tissue>
    </source>
</reference>
<comment type="caution">
    <text evidence="2">The sequence shown here is derived from an EMBL/GenBank/DDBJ whole genome shotgun (WGS) entry which is preliminary data.</text>
</comment>
<dbReference type="AlphaFoldDB" id="A0A5B7GSM4"/>
<feature type="region of interest" description="Disordered" evidence="1">
    <location>
        <begin position="45"/>
        <end position="66"/>
    </location>
</feature>
<gene>
    <name evidence="2" type="ORF">E2C01_054419</name>
</gene>
<feature type="compositionally biased region" description="Polar residues" evidence="1">
    <location>
        <begin position="163"/>
        <end position="180"/>
    </location>
</feature>
<organism evidence="2 3">
    <name type="scientific">Portunus trituberculatus</name>
    <name type="common">Swimming crab</name>
    <name type="synonym">Neptunus trituberculatus</name>
    <dbReference type="NCBI Taxonomy" id="210409"/>
    <lineage>
        <taxon>Eukaryota</taxon>
        <taxon>Metazoa</taxon>
        <taxon>Ecdysozoa</taxon>
        <taxon>Arthropoda</taxon>
        <taxon>Crustacea</taxon>
        <taxon>Multicrustacea</taxon>
        <taxon>Malacostraca</taxon>
        <taxon>Eumalacostraca</taxon>
        <taxon>Eucarida</taxon>
        <taxon>Decapoda</taxon>
        <taxon>Pleocyemata</taxon>
        <taxon>Brachyura</taxon>
        <taxon>Eubrachyura</taxon>
        <taxon>Portunoidea</taxon>
        <taxon>Portunidae</taxon>
        <taxon>Portuninae</taxon>
        <taxon>Portunus</taxon>
    </lineage>
</organism>
<keyword evidence="3" id="KW-1185">Reference proteome</keyword>
<dbReference type="Proteomes" id="UP000324222">
    <property type="component" value="Unassembled WGS sequence"/>
</dbReference>
<accession>A0A5B7GSM4</accession>
<feature type="compositionally biased region" description="Basic and acidic residues" evidence="1">
    <location>
        <begin position="101"/>
        <end position="116"/>
    </location>
</feature>
<feature type="compositionally biased region" description="Low complexity" evidence="1">
    <location>
        <begin position="145"/>
        <end position="162"/>
    </location>
</feature>
<evidence type="ECO:0000313" key="2">
    <source>
        <dbReference type="EMBL" id="MPC60375.1"/>
    </source>
</evidence>
<dbReference type="EMBL" id="VSRR010017449">
    <property type="protein sequence ID" value="MPC60375.1"/>
    <property type="molecule type" value="Genomic_DNA"/>
</dbReference>
<evidence type="ECO:0000313" key="3">
    <source>
        <dbReference type="Proteomes" id="UP000324222"/>
    </source>
</evidence>
<feature type="compositionally biased region" description="Polar residues" evidence="1">
    <location>
        <begin position="83"/>
        <end position="94"/>
    </location>
</feature>
<protein>
    <submittedName>
        <fullName evidence="2">Uncharacterized protein</fullName>
    </submittedName>
</protein>
<feature type="region of interest" description="Disordered" evidence="1">
    <location>
        <begin position="1"/>
        <end position="23"/>
    </location>
</feature>
<name>A0A5B7GSM4_PORTR</name>